<evidence type="ECO:0000256" key="2">
    <source>
        <dbReference type="SAM" id="MobiDB-lite"/>
    </source>
</evidence>
<dbReference type="Proteomes" id="UP001642540">
    <property type="component" value="Unassembled WGS sequence"/>
</dbReference>
<feature type="compositionally biased region" description="Low complexity" evidence="2">
    <location>
        <begin position="147"/>
        <end position="157"/>
    </location>
</feature>
<evidence type="ECO:0000313" key="4">
    <source>
        <dbReference type="EMBL" id="CAL8108159.1"/>
    </source>
</evidence>
<evidence type="ECO:0000256" key="1">
    <source>
        <dbReference type="ARBA" id="ARBA00023242"/>
    </source>
</evidence>
<protein>
    <recommendedName>
        <fullName evidence="3">BTB domain-containing protein</fullName>
    </recommendedName>
</protein>
<gene>
    <name evidence="4" type="ORF">ODALV1_LOCUS12893</name>
</gene>
<dbReference type="InterPro" id="IPR000210">
    <property type="entry name" value="BTB/POZ_dom"/>
</dbReference>
<keyword evidence="1" id="KW-0539">Nucleus</keyword>
<accession>A0ABP1QTI9</accession>
<feature type="domain" description="BTB" evidence="3">
    <location>
        <begin position="38"/>
        <end position="107"/>
    </location>
</feature>
<feature type="compositionally biased region" description="Basic and acidic residues" evidence="2">
    <location>
        <begin position="175"/>
        <end position="186"/>
    </location>
</feature>
<keyword evidence="5" id="KW-1185">Reference proteome</keyword>
<dbReference type="CDD" id="cd18315">
    <property type="entry name" value="BTB_POZ_BAB-like"/>
    <property type="match status" value="1"/>
</dbReference>
<dbReference type="SMART" id="SM00225">
    <property type="entry name" value="BTB"/>
    <property type="match status" value="1"/>
</dbReference>
<organism evidence="4 5">
    <name type="scientific">Orchesella dallaii</name>
    <dbReference type="NCBI Taxonomy" id="48710"/>
    <lineage>
        <taxon>Eukaryota</taxon>
        <taxon>Metazoa</taxon>
        <taxon>Ecdysozoa</taxon>
        <taxon>Arthropoda</taxon>
        <taxon>Hexapoda</taxon>
        <taxon>Collembola</taxon>
        <taxon>Entomobryomorpha</taxon>
        <taxon>Entomobryoidea</taxon>
        <taxon>Orchesellidae</taxon>
        <taxon>Orchesellinae</taxon>
        <taxon>Orchesella</taxon>
    </lineage>
</organism>
<feature type="region of interest" description="Disordered" evidence="2">
    <location>
        <begin position="204"/>
        <end position="297"/>
    </location>
</feature>
<evidence type="ECO:0000313" key="5">
    <source>
        <dbReference type="Proteomes" id="UP001642540"/>
    </source>
</evidence>
<sequence>MDNHNQPTFSFNWGSQQSHILDGLKTLAVGELNNVFLTDVTLACEGDYIEAHRLVLSLCSSFFKDLFNRNERISEKANGIVILGNVTAKDLRYILQFMYQGEVQIPREDVESFLQAGEMLKVEGLVGSSRVGVGVPVPDNKVTRNTASSASVSSSQSIPKLSQAHKRPRSAASFGREEQVVGDSKKLNLGQNNVKQEQCQELNQFEDDNDSGGGLMEDYGDAGGDSDFGDNEPSNDRIENEVKVSPAPGPSKPKKENKKTTNPNQIYSSSSDSDDDNDSSDSDSGSTEDYFDSPATKLPYSKPYRRFNWDLARSFDTIEEAKAHVRSEKCWKSRSIRTTVEGKKYNYDCSVSRECPVKIYVLDVHSNPPIVHLFTTSQEHQHEGVKQKQGLSSQVKEQINQLWKKGVKRPKRILWELKKQGVEPSIRQVASYVQYNLRSKVKGTNE</sequence>
<proteinExistence type="predicted"/>
<feature type="compositionally biased region" description="Acidic residues" evidence="2">
    <location>
        <begin position="272"/>
        <end position="281"/>
    </location>
</feature>
<dbReference type="SUPFAM" id="SSF54695">
    <property type="entry name" value="POZ domain"/>
    <property type="match status" value="1"/>
</dbReference>
<dbReference type="PANTHER" id="PTHR23110:SF99">
    <property type="entry name" value="BROAD-COMPLEX CORE PROTEIN ISOFORM 6"/>
    <property type="match status" value="1"/>
</dbReference>
<name>A0ABP1QTI9_9HEXA</name>
<feature type="region of interest" description="Disordered" evidence="2">
    <location>
        <begin position="136"/>
        <end position="192"/>
    </location>
</feature>
<dbReference type="InterPro" id="IPR051095">
    <property type="entry name" value="Dros_DevTransReg"/>
</dbReference>
<dbReference type="Pfam" id="PF00651">
    <property type="entry name" value="BTB"/>
    <property type="match status" value="1"/>
</dbReference>
<feature type="compositionally biased region" description="Low complexity" evidence="2">
    <location>
        <begin position="260"/>
        <end position="271"/>
    </location>
</feature>
<evidence type="ECO:0000259" key="3">
    <source>
        <dbReference type="PROSITE" id="PS50097"/>
    </source>
</evidence>
<reference evidence="4 5" key="1">
    <citation type="submission" date="2024-08" db="EMBL/GenBank/DDBJ databases">
        <authorList>
            <person name="Cucini C."/>
            <person name="Frati F."/>
        </authorList>
    </citation>
    <scope>NUCLEOTIDE SEQUENCE [LARGE SCALE GENOMIC DNA]</scope>
</reference>
<dbReference type="EMBL" id="CAXLJM020000039">
    <property type="protein sequence ID" value="CAL8108159.1"/>
    <property type="molecule type" value="Genomic_DNA"/>
</dbReference>
<dbReference type="PANTHER" id="PTHR23110">
    <property type="entry name" value="BTB DOMAIN TRANSCRIPTION FACTOR"/>
    <property type="match status" value="1"/>
</dbReference>
<dbReference type="PROSITE" id="PS50097">
    <property type="entry name" value="BTB"/>
    <property type="match status" value="1"/>
</dbReference>
<comment type="caution">
    <text evidence="4">The sequence shown here is derived from an EMBL/GenBank/DDBJ whole genome shotgun (WGS) entry which is preliminary data.</text>
</comment>
<dbReference type="Gene3D" id="3.30.710.10">
    <property type="entry name" value="Potassium Channel Kv1.1, Chain A"/>
    <property type="match status" value="1"/>
</dbReference>
<dbReference type="InterPro" id="IPR011333">
    <property type="entry name" value="SKP1/BTB/POZ_sf"/>
</dbReference>